<comment type="caution">
    <text evidence="8">The sequence shown here is derived from an EMBL/GenBank/DDBJ whole genome shotgun (WGS) entry which is preliminary data.</text>
</comment>
<dbReference type="GO" id="GO:0004000">
    <property type="term" value="F:adenosine deaminase activity"/>
    <property type="evidence" value="ECO:0007669"/>
    <property type="project" value="UniProtKB-ARBA"/>
</dbReference>
<evidence type="ECO:0000313" key="8">
    <source>
        <dbReference type="EMBL" id="KAF8778506.1"/>
    </source>
</evidence>
<feature type="domain" description="Adenosine deaminase" evidence="7">
    <location>
        <begin position="16"/>
        <end position="347"/>
    </location>
</feature>
<dbReference type="GO" id="GO:0046872">
    <property type="term" value="F:metal ion binding"/>
    <property type="evidence" value="ECO:0007669"/>
    <property type="project" value="UniProtKB-KW"/>
</dbReference>
<dbReference type="GO" id="GO:0009897">
    <property type="term" value="C:external side of plasma membrane"/>
    <property type="evidence" value="ECO:0007669"/>
    <property type="project" value="TreeGrafter"/>
</dbReference>
<evidence type="ECO:0000256" key="5">
    <source>
        <dbReference type="ARBA" id="ARBA00022801"/>
    </source>
</evidence>
<evidence type="ECO:0000256" key="4">
    <source>
        <dbReference type="ARBA" id="ARBA00022723"/>
    </source>
</evidence>
<dbReference type="OrthoDB" id="272271at2759"/>
<dbReference type="OMA" id="NKIALPW"/>
<gene>
    <name evidence="8" type="ORF">HNY73_015220</name>
</gene>
<comment type="cofactor">
    <cofactor evidence="1">
        <name>Zn(2+)</name>
        <dbReference type="ChEBI" id="CHEBI:29105"/>
    </cofactor>
</comment>
<dbReference type="InterPro" id="IPR001365">
    <property type="entry name" value="A_deaminase_dom"/>
</dbReference>
<keyword evidence="6" id="KW-0862">Zinc</keyword>
<dbReference type="GO" id="GO:0005829">
    <property type="term" value="C:cytosol"/>
    <property type="evidence" value="ECO:0007669"/>
    <property type="project" value="TreeGrafter"/>
</dbReference>
<dbReference type="PANTHER" id="PTHR11409">
    <property type="entry name" value="ADENOSINE DEAMINASE"/>
    <property type="match status" value="1"/>
</dbReference>
<dbReference type="GO" id="GO:0006154">
    <property type="term" value="P:adenosine catabolic process"/>
    <property type="evidence" value="ECO:0007669"/>
    <property type="project" value="TreeGrafter"/>
</dbReference>
<dbReference type="EC" id="3.5.4.4" evidence="3"/>
<dbReference type="Pfam" id="PF00962">
    <property type="entry name" value="A_deaminase"/>
    <property type="match status" value="1"/>
</dbReference>
<reference evidence="8" key="1">
    <citation type="journal article" date="2020" name="bioRxiv">
        <title>Chromosome-level reference genome of the European wasp spider Argiope bruennichi: a resource for studies on range expansion and evolutionary adaptation.</title>
        <authorList>
            <person name="Sheffer M.M."/>
            <person name="Hoppe A."/>
            <person name="Krehenwinkel H."/>
            <person name="Uhl G."/>
            <person name="Kuss A.W."/>
            <person name="Jensen L."/>
            <person name="Jensen C."/>
            <person name="Gillespie R.G."/>
            <person name="Hoff K.J."/>
            <person name="Prost S."/>
        </authorList>
    </citation>
    <scope>NUCLEOTIDE SEQUENCE</scope>
</reference>
<reference evidence="8" key="2">
    <citation type="submission" date="2020-06" db="EMBL/GenBank/DDBJ databases">
        <authorList>
            <person name="Sheffer M."/>
        </authorList>
    </citation>
    <scope>NUCLEOTIDE SEQUENCE</scope>
</reference>
<dbReference type="NCBIfam" id="TIGR01430">
    <property type="entry name" value="aden_deam"/>
    <property type="match status" value="1"/>
</dbReference>
<evidence type="ECO:0000256" key="2">
    <source>
        <dbReference type="ARBA" id="ARBA00006676"/>
    </source>
</evidence>
<evidence type="ECO:0000256" key="3">
    <source>
        <dbReference type="ARBA" id="ARBA00012784"/>
    </source>
</evidence>
<comment type="similarity">
    <text evidence="2">Belongs to the metallo-dependent hydrolases superfamily. Adenosine and AMP deaminases family.</text>
</comment>
<dbReference type="InterPro" id="IPR006330">
    <property type="entry name" value="Ado/ade_deaminase"/>
</dbReference>
<accession>A0A8T0EVT8</accession>
<dbReference type="GO" id="GO:0043103">
    <property type="term" value="P:hypoxanthine salvage"/>
    <property type="evidence" value="ECO:0007669"/>
    <property type="project" value="TreeGrafter"/>
</dbReference>
<keyword evidence="5" id="KW-0378">Hydrolase</keyword>
<keyword evidence="9" id="KW-1185">Reference proteome</keyword>
<evidence type="ECO:0000259" key="7">
    <source>
        <dbReference type="Pfam" id="PF00962"/>
    </source>
</evidence>
<organism evidence="8 9">
    <name type="scientific">Argiope bruennichi</name>
    <name type="common">Wasp spider</name>
    <name type="synonym">Aranea bruennichi</name>
    <dbReference type="NCBI Taxonomy" id="94029"/>
    <lineage>
        <taxon>Eukaryota</taxon>
        <taxon>Metazoa</taxon>
        <taxon>Ecdysozoa</taxon>
        <taxon>Arthropoda</taxon>
        <taxon>Chelicerata</taxon>
        <taxon>Arachnida</taxon>
        <taxon>Araneae</taxon>
        <taxon>Araneomorphae</taxon>
        <taxon>Entelegynae</taxon>
        <taxon>Araneoidea</taxon>
        <taxon>Araneidae</taxon>
        <taxon>Argiope</taxon>
    </lineage>
</organism>
<proteinExistence type="inferred from homology"/>
<keyword evidence="4" id="KW-0479">Metal-binding</keyword>
<dbReference type="Proteomes" id="UP000807504">
    <property type="component" value="Unassembled WGS sequence"/>
</dbReference>
<evidence type="ECO:0000256" key="6">
    <source>
        <dbReference type="ARBA" id="ARBA00022833"/>
    </source>
</evidence>
<protein>
    <recommendedName>
        <fullName evidence="3">adenosine deaminase</fullName>
        <ecNumber evidence="3">3.5.4.4</ecNumber>
    </recommendedName>
</protein>
<name>A0A8T0EVT8_ARGBR</name>
<dbReference type="PANTHER" id="PTHR11409:SF43">
    <property type="entry name" value="ADENOSINE DEAMINASE"/>
    <property type="match status" value="1"/>
</dbReference>
<dbReference type="GO" id="GO:0046103">
    <property type="term" value="P:inosine biosynthetic process"/>
    <property type="evidence" value="ECO:0007669"/>
    <property type="project" value="TreeGrafter"/>
</dbReference>
<dbReference type="GO" id="GO:0060169">
    <property type="term" value="P:negative regulation of adenosine receptor signaling pathway"/>
    <property type="evidence" value="ECO:0007669"/>
    <property type="project" value="TreeGrafter"/>
</dbReference>
<dbReference type="SUPFAM" id="SSF51556">
    <property type="entry name" value="Metallo-dependent hydrolases"/>
    <property type="match status" value="1"/>
</dbReference>
<evidence type="ECO:0000256" key="1">
    <source>
        <dbReference type="ARBA" id="ARBA00001947"/>
    </source>
</evidence>
<sequence>MSQFIEFDPLKQPRCKVELHAHLDGAVRLTTVWELAEKKGMHLDVKTLEDLFDRCSIKSPSCLADFLKPFSIFSPVIAGDAGAIERVAYEFCEDAAKQGVFYSEVRYCPHLFSSSCSPDKTTSSPLSPREVVMCVNRGLARGSVDFKITVRSILCCFRANPEWSNDILELCLEFQNCGVVGIDVAGDEATGLAAPEIVAVFRAAERQGIHRTAHAGEAGPAENVCKAVNDMLAERIGHGYHVVDDPDLYAECLEQGIHFETCPYSSVLTGSVPLTDAKHPIVRFAEDNANFSVSRDDPTIIQKTLDQEYDFLRGFGLKDVHFARANFNAIRSCFLPDDEKELLMQKMLQVYGYEQALPGENNDLEYILPKALAGKGDF</sequence>
<evidence type="ECO:0000313" key="9">
    <source>
        <dbReference type="Proteomes" id="UP000807504"/>
    </source>
</evidence>
<dbReference type="AlphaFoldDB" id="A0A8T0EVT8"/>
<dbReference type="InterPro" id="IPR032466">
    <property type="entry name" value="Metal_Hydrolase"/>
</dbReference>
<dbReference type="FunFam" id="3.20.20.140:FF:000057">
    <property type="entry name" value="Adenosine deaminase"/>
    <property type="match status" value="1"/>
</dbReference>
<dbReference type="EMBL" id="JABXBU010002072">
    <property type="protein sequence ID" value="KAF8778506.1"/>
    <property type="molecule type" value="Genomic_DNA"/>
</dbReference>
<dbReference type="Gene3D" id="3.20.20.140">
    <property type="entry name" value="Metal-dependent hydrolases"/>
    <property type="match status" value="1"/>
</dbReference>